<dbReference type="FunFam" id="3.80.10.10:FF:000400">
    <property type="entry name" value="Nuclear pore complex protein NUP107"/>
    <property type="match status" value="1"/>
</dbReference>
<evidence type="ECO:0000259" key="13">
    <source>
        <dbReference type="Pfam" id="PF08263"/>
    </source>
</evidence>
<accession>A0A6P5YEW8</accession>
<comment type="similarity">
    <text evidence="2">Belongs to the RLP family.</text>
</comment>
<reference evidence="15" key="1">
    <citation type="submission" date="2025-08" db="UniProtKB">
        <authorList>
            <consortium name="RefSeq"/>
        </authorList>
    </citation>
    <scope>IDENTIFICATION</scope>
    <source>
        <tissue evidence="15">Fruit stalk</tissue>
    </source>
</reference>
<dbReference type="Gene3D" id="3.80.10.10">
    <property type="entry name" value="Ribonuclease Inhibitor"/>
    <property type="match status" value="2"/>
</dbReference>
<organism evidence="14 15">
    <name type="scientific">Durio zibethinus</name>
    <name type="common">Durian</name>
    <dbReference type="NCBI Taxonomy" id="66656"/>
    <lineage>
        <taxon>Eukaryota</taxon>
        <taxon>Viridiplantae</taxon>
        <taxon>Streptophyta</taxon>
        <taxon>Embryophyta</taxon>
        <taxon>Tracheophyta</taxon>
        <taxon>Spermatophyta</taxon>
        <taxon>Magnoliopsida</taxon>
        <taxon>eudicotyledons</taxon>
        <taxon>Gunneridae</taxon>
        <taxon>Pentapetalae</taxon>
        <taxon>rosids</taxon>
        <taxon>malvids</taxon>
        <taxon>Malvales</taxon>
        <taxon>Malvaceae</taxon>
        <taxon>Helicteroideae</taxon>
        <taxon>Durio</taxon>
    </lineage>
</organism>
<keyword evidence="7" id="KW-0677">Repeat</keyword>
<keyword evidence="11" id="KW-0325">Glycoprotein</keyword>
<evidence type="ECO:0000256" key="1">
    <source>
        <dbReference type="ARBA" id="ARBA00004251"/>
    </source>
</evidence>
<dbReference type="PANTHER" id="PTHR48062:SF52">
    <property type="entry name" value="RECEPTOR-LIKE PROTEIN 8-RELATED"/>
    <property type="match status" value="1"/>
</dbReference>
<evidence type="ECO:0000256" key="3">
    <source>
        <dbReference type="ARBA" id="ARBA00022475"/>
    </source>
</evidence>
<keyword evidence="3" id="KW-1003">Cell membrane</keyword>
<evidence type="ECO:0000256" key="4">
    <source>
        <dbReference type="ARBA" id="ARBA00022614"/>
    </source>
</evidence>
<keyword evidence="4" id="KW-0433">Leucine-rich repeat</keyword>
<evidence type="ECO:0000256" key="6">
    <source>
        <dbReference type="ARBA" id="ARBA00022729"/>
    </source>
</evidence>
<evidence type="ECO:0000256" key="9">
    <source>
        <dbReference type="ARBA" id="ARBA00023136"/>
    </source>
</evidence>
<keyword evidence="6" id="KW-0732">Signal</keyword>
<proteinExistence type="inferred from homology"/>
<dbReference type="OrthoDB" id="676979at2759"/>
<evidence type="ECO:0000256" key="2">
    <source>
        <dbReference type="ARBA" id="ARBA00009592"/>
    </source>
</evidence>
<dbReference type="Pfam" id="PF08263">
    <property type="entry name" value="LRRNT_2"/>
    <property type="match status" value="1"/>
</dbReference>
<gene>
    <name evidence="15" type="primary">LOC111291426</name>
</gene>
<keyword evidence="5 12" id="KW-0812">Transmembrane</keyword>
<keyword evidence="14" id="KW-1185">Reference proteome</keyword>
<sequence>MFNENIMLLFQYHVIFSLIPFLVSSASLSPPAIYLLQFLDSLPKHSQLLLPWNQSNTPKSHCQWAGVSCYIEKSFQVRALNLSGFGLSGILNNSVPYLCLHKRMLSLDLSGNSFSGNVPQMLGNCGQLNTILLNDNDLEGSIPHQIFMSKWLRRIDLGYNSLSGEIPPEVSLCTSLEYIGLYNNFLSGEIPSEIFSLQNLKFLYLNTNNLTGFIN</sequence>
<evidence type="ECO:0000313" key="15">
    <source>
        <dbReference type="RefSeq" id="XP_022738895.1"/>
    </source>
</evidence>
<name>A0A6P5YEW8_DURZI</name>
<dbReference type="AlphaFoldDB" id="A0A6P5YEW8"/>
<feature type="transmembrane region" description="Helical" evidence="12">
    <location>
        <begin position="12"/>
        <end position="36"/>
    </location>
</feature>
<dbReference type="InterPro" id="IPR001611">
    <property type="entry name" value="Leu-rich_rpt"/>
</dbReference>
<keyword evidence="10" id="KW-0675">Receptor</keyword>
<dbReference type="GO" id="GO:0005886">
    <property type="term" value="C:plasma membrane"/>
    <property type="evidence" value="ECO:0007669"/>
    <property type="project" value="UniProtKB-SubCell"/>
</dbReference>
<feature type="domain" description="Leucine-rich repeat-containing N-terminal plant-type" evidence="13">
    <location>
        <begin position="35"/>
        <end position="69"/>
    </location>
</feature>
<dbReference type="InterPro" id="IPR013210">
    <property type="entry name" value="LRR_N_plant-typ"/>
</dbReference>
<comment type="subcellular location">
    <subcellularLocation>
        <location evidence="1">Cell membrane</location>
        <topology evidence="1">Single-pass type I membrane protein</topology>
    </subcellularLocation>
</comment>
<evidence type="ECO:0000256" key="11">
    <source>
        <dbReference type="ARBA" id="ARBA00023180"/>
    </source>
</evidence>
<evidence type="ECO:0000256" key="10">
    <source>
        <dbReference type="ARBA" id="ARBA00023170"/>
    </source>
</evidence>
<protein>
    <submittedName>
        <fullName evidence="15">LRR receptor-like serine/threonine-protein kinase</fullName>
    </submittedName>
</protein>
<dbReference type="RefSeq" id="XP_022738895.1">
    <property type="nucleotide sequence ID" value="XM_022883160.1"/>
</dbReference>
<evidence type="ECO:0000256" key="8">
    <source>
        <dbReference type="ARBA" id="ARBA00022989"/>
    </source>
</evidence>
<evidence type="ECO:0000256" key="12">
    <source>
        <dbReference type="SAM" id="Phobius"/>
    </source>
</evidence>
<dbReference type="InterPro" id="IPR032675">
    <property type="entry name" value="LRR_dom_sf"/>
</dbReference>
<dbReference type="KEGG" id="dzi:111291426"/>
<dbReference type="Pfam" id="PF00560">
    <property type="entry name" value="LRR_1"/>
    <property type="match status" value="3"/>
</dbReference>
<evidence type="ECO:0000313" key="14">
    <source>
        <dbReference type="Proteomes" id="UP000515121"/>
    </source>
</evidence>
<keyword evidence="8 12" id="KW-1133">Transmembrane helix</keyword>
<evidence type="ECO:0000256" key="7">
    <source>
        <dbReference type="ARBA" id="ARBA00022737"/>
    </source>
</evidence>
<dbReference type="InterPro" id="IPR051502">
    <property type="entry name" value="RLP_Defense_Trigger"/>
</dbReference>
<dbReference type="PANTHER" id="PTHR48062">
    <property type="entry name" value="RECEPTOR-LIKE PROTEIN 14"/>
    <property type="match status" value="1"/>
</dbReference>
<dbReference type="SUPFAM" id="SSF52058">
    <property type="entry name" value="L domain-like"/>
    <property type="match status" value="1"/>
</dbReference>
<dbReference type="GeneID" id="111291426"/>
<evidence type="ECO:0000256" key="5">
    <source>
        <dbReference type="ARBA" id="ARBA00022692"/>
    </source>
</evidence>
<keyword evidence="9 12" id="KW-0472">Membrane</keyword>
<dbReference type="Proteomes" id="UP000515121">
    <property type="component" value="Unplaced"/>
</dbReference>